<organism evidence="2 3">
    <name type="scientific">Amblyomma americanum</name>
    <name type="common">Lone star tick</name>
    <dbReference type="NCBI Taxonomy" id="6943"/>
    <lineage>
        <taxon>Eukaryota</taxon>
        <taxon>Metazoa</taxon>
        <taxon>Ecdysozoa</taxon>
        <taxon>Arthropoda</taxon>
        <taxon>Chelicerata</taxon>
        <taxon>Arachnida</taxon>
        <taxon>Acari</taxon>
        <taxon>Parasitiformes</taxon>
        <taxon>Ixodida</taxon>
        <taxon>Ixodoidea</taxon>
        <taxon>Ixodidae</taxon>
        <taxon>Amblyomminae</taxon>
        <taxon>Amblyomma</taxon>
    </lineage>
</organism>
<dbReference type="Proteomes" id="UP001321473">
    <property type="component" value="Unassembled WGS sequence"/>
</dbReference>
<evidence type="ECO:0000313" key="2">
    <source>
        <dbReference type="EMBL" id="KAK8763272.1"/>
    </source>
</evidence>
<keyword evidence="3" id="KW-1185">Reference proteome</keyword>
<reference evidence="2 3" key="1">
    <citation type="journal article" date="2023" name="Arcadia Sci">
        <title>De novo assembly of a long-read Amblyomma americanum tick genome.</title>
        <authorList>
            <person name="Chou S."/>
            <person name="Poskanzer K.E."/>
            <person name="Rollins M."/>
            <person name="Thuy-Boun P.S."/>
        </authorList>
    </citation>
    <scope>NUCLEOTIDE SEQUENCE [LARGE SCALE GENOMIC DNA]</scope>
    <source>
        <strain evidence="2">F_SG_1</strain>
        <tissue evidence="2">Salivary glands</tissue>
    </source>
</reference>
<gene>
    <name evidence="2" type="ORF">V5799_034116</name>
</gene>
<name>A0AAQ4DLD2_AMBAM</name>
<sequence>MEEVDITGGEGVLEYEEEDDDLLDDSVEAAMRGFQQLKEVLSRWDPSGESKGGVWGFVNNALRSLYAVVTYDFCQADDAIPEATDPHDKTPPSTSRQGRGQGDETAVAEVKTAPSCAGTGAGRKGGRLADWRHWRQAGRKPHTAVLSRLACLLRRAGYRLYPVRKPAQFWPPGDTCTVLCDSCECDYDENSTCAKAMLAWKARTPALVYTLYAGLHNSRVLCASALLLSVLRKHYVYRTVLCAPLIILLCMVHPEKHAEIYTNKLNHTMSSLQTFCSFIETTRTYYKSKVGAELLL</sequence>
<evidence type="ECO:0000313" key="3">
    <source>
        <dbReference type="Proteomes" id="UP001321473"/>
    </source>
</evidence>
<dbReference type="AlphaFoldDB" id="A0AAQ4DLD2"/>
<proteinExistence type="predicted"/>
<comment type="caution">
    <text evidence="2">The sequence shown here is derived from an EMBL/GenBank/DDBJ whole genome shotgun (WGS) entry which is preliminary data.</text>
</comment>
<evidence type="ECO:0000256" key="1">
    <source>
        <dbReference type="SAM" id="MobiDB-lite"/>
    </source>
</evidence>
<protein>
    <submittedName>
        <fullName evidence="2">Uncharacterized protein</fullName>
    </submittedName>
</protein>
<feature type="region of interest" description="Disordered" evidence="1">
    <location>
        <begin position="80"/>
        <end position="110"/>
    </location>
</feature>
<dbReference type="EMBL" id="JARKHS020029474">
    <property type="protein sequence ID" value="KAK8763272.1"/>
    <property type="molecule type" value="Genomic_DNA"/>
</dbReference>
<accession>A0AAQ4DLD2</accession>